<feature type="transmembrane region" description="Helical" evidence="1">
    <location>
        <begin position="81"/>
        <end position="100"/>
    </location>
</feature>
<dbReference type="EMBL" id="BAAATZ010000013">
    <property type="protein sequence ID" value="GAA2728453.1"/>
    <property type="molecule type" value="Genomic_DNA"/>
</dbReference>
<keyword evidence="3" id="KW-1185">Reference proteome</keyword>
<feature type="transmembrane region" description="Helical" evidence="1">
    <location>
        <begin position="54"/>
        <end position="74"/>
    </location>
</feature>
<feature type="transmembrane region" description="Helical" evidence="1">
    <location>
        <begin position="25"/>
        <end position="48"/>
    </location>
</feature>
<evidence type="ECO:0000313" key="2">
    <source>
        <dbReference type="EMBL" id="GAA2728453.1"/>
    </source>
</evidence>
<feature type="transmembrane region" description="Helical" evidence="1">
    <location>
        <begin position="182"/>
        <end position="201"/>
    </location>
</feature>
<reference evidence="2 3" key="1">
    <citation type="journal article" date="2019" name="Int. J. Syst. Evol. Microbiol.">
        <title>The Global Catalogue of Microorganisms (GCM) 10K type strain sequencing project: providing services to taxonomists for standard genome sequencing and annotation.</title>
        <authorList>
            <consortium name="The Broad Institute Genomics Platform"/>
            <consortium name="The Broad Institute Genome Sequencing Center for Infectious Disease"/>
            <person name="Wu L."/>
            <person name="Ma J."/>
        </authorList>
    </citation>
    <scope>NUCLEOTIDE SEQUENCE [LARGE SCALE GENOMIC DNA]</scope>
    <source>
        <strain evidence="2 3">JCM 8201</strain>
    </source>
</reference>
<evidence type="ECO:0000256" key="1">
    <source>
        <dbReference type="SAM" id="Phobius"/>
    </source>
</evidence>
<proteinExistence type="predicted"/>
<sequence length="224" mass="23896">MDKDREWARDRARARAARRRTERDYTSIGCFPALVVWVGGIAAAQVFLPDTVSKAVVFVAVLVGVGMIAMFVALTEAGCAGALAGVVLLAVLLATLPSAVTHQVLASGGRTGWCETVRSTDIEVGFGDGTMPLKESEVICAGRRMTVPYQALEEPGAVLRYHPGGRVPPVTEAEWRGLGTEWWVAVIDLVLCLALALFLTARATGYRLPVRRSGDRGGPGPGRH</sequence>
<evidence type="ECO:0000313" key="3">
    <source>
        <dbReference type="Proteomes" id="UP001501842"/>
    </source>
</evidence>
<accession>A0ABN3UBR3</accession>
<keyword evidence="1" id="KW-0812">Transmembrane</keyword>
<comment type="caution">
    <text evidence="2">The sequence shown here is derived from an EMBL/GenBank/DDBJ whole genome shotgun (WGS) entry which is preliminary data.</text>
</comment>
<name>A0ABN3UBR3_9ACTN</name>
<gene>
    <name evidence="2" type="ORF">GCM10010439_36690</name>
</gene>
<dbReference type="Proteomes" id="UP001501842">
    <property type="component" value="Unassembled WGS sequence"/>
</dbReference>
<protein>
    <submittedName>
        <fullName evidence="2">Uncharacterized protein</fullName>
    </submittedName>
</protein>
<keyword evidence="1" id="KW-0472">Membrane</keyword>
<organism evidence="2 3">
    <name type="scientific">Actinocorallia aurantiaca</name>
    <dbReference type="NCBI Taxonomy" id="46204"/>
    <lineage>
        <taxon>Bacteria</taxon>
        <taxon>Bacillati</taxon>
        <taxon>Actinomycetota</taxon>
        <taxon>Actinomycetes</taxon>
        <taxon>Streptosporangiales</taxon>
        <taxon>Thermomonosporaceae</taxon>
        <taxon>Actinocorallia</taxon>
    </lineage>
</organism>
<keyword evidence="1" id="KW-1133">Transmembrane helix</keyword>